<feature type="domain" description="PRD" evidence="3">
    <location>
        <begin position="283"/>
        <end position="389"/>
    </location>
</feature>
<reference evidence="4 5" key="1">
    <citation type="journal article" date="2015" name="Stand. Genomic Sci.">
        <title>Genomic Encyclopedia of Bacterial and Archaeal Type Strains, Phase III: the genomes of soil and plant-associated and newly described type strains.</title>
        <authorList>
            <person name="Whitman W.B."/>
            <person name="Woyke T."/>
            <person name="Klenk H.P."/>
            <person name="Zhou Y."/>
            <person name="Lilburn T.G."/>
            <person name="Beck B.J."/>
            <person name="De Vos P."/>
            <person name="Vandamme P."/>
            <person name="Eisen J.A."/>
            <person name="Garrity G."/>
            <person name="Hugenholtz P."/>
            <person name="Kyrpides N.C."/>
        </authorList>
    </citation>
    <scope>NUCLEOTIDE SEQUENCE [LARGE SCALE GENOMIC DNA]</scope>
    <source>
        <strain evidence="4 5">CV2</strain>
    </source>
</reference>
<gene>
    <name evidence="4" type="ORF">EV141_0920</name>
</gene>
<dbReference type="Gene3D" id="3.40.930.10">
    <property type="entry name" value="Mannitol-specific EII, Chain A"/>
    <property type="match status" value="1"/>
</dbReference>
<dbReference type="PROSITE" id="PS51372">
    <property type="entry name" value="PRD_2"/>
    <property type="match status" value="1"/>
</dbReference>
<dbReference type="PROSITE" id="PS51094">
    <property type="entry name" value="PTS_EIIA_TYPE_2"/>
    <property type="match status" value="1"/>
</dbReference>
<dbReference type="CDD" id="cd05568">
    <property type="entry name" value="PTS_IIB_bgl_like"/>
    <property type="match status" value="1"/>
</dbReference>
<dbReference type="SUPFAM" id="SSF63520">
    <property type="entry name" value="PTS-regulatory domain, PRD"/>
    <property type="match status" value="1"/>
</dbReference>
<evidence type="ECO:0000259" key="3">
    <source>
        <dbReference type="PROSITE" id="PS51372"/>
    </source>
</evidence>
<comment type="caution">
    <text evidence="4">The sequence shown here is derived from an EMBL/GenBank/DDBJ whole genome shotgun (WGS) entry which is preliminary data.</text>
</comment>
<evidence type="ECO:0000313" key="4">
    <source>
        <dbReference type="EMBL" id="RZS59688.1"/>
    </source>
</evidence>
<dbReference type="Pfam" id="PF00359">
    <property type="entry name" value="PTS_EIIA_2"/>
    <property type="match status" value="1"/>
</dbReference>
<dbReference type="InterPro" id="IPR036388">
    <property type="entry name" value="WH-like_DNA-bd_sf"/>
</dbReference>
<dbReference type="InterPro" id="IPR002178">
    <property type="entry name" value="PTS_EIIA_type-2_dom"/>
</dbReference>
<dbReference type="Proteomes" id="UP000293519">
    <property type="component" value="Unassembled WGS sequence"/>
</dbReference>
<dbReference type="InterPro" id="IPR050661">
    <property type="entry name" value="BglG_antiterminators"/>
</dbReference>
<dbReference type="SUPFAM" id="SSF55804">
    <property type="entry name" value="Phoshotransferase/anion transport protein"/>
    <property type="match status" value="1"/>
</dbReference>
<evidence type="ECO:0000313" key="5">
    <source>
        <dbReference type="Proteomes" id="UP000293519"/>
    </source>
</evidence>
<dbReference type="AlphaFoldDB" id="A0A4Q7M015"/>
<accession>A0A4Q7M015</accession>
<dbReference type="Pfam" id="PF00874">
    <property type="entry name" value="PRD"/>
    <property type="match status" value="1"/>
</dbReference>
<dbReference type="GO" id="GO:0006355">
    <property type="term" value="P:regulation of DNA-templated transcription"/>
    <property type="evidence" value="ECO:0007669"/>
    <property type="project" value="InterPro"/>
</dbReference>
<dbReference type="PANTHER" id="PTHR30185:SF12">
    <property type="entry name" value="TRANSCRIPTIONAL REGULATOR MANR"/>
    <property type="match status" value="1"/>
</dbReference>
<dbReference type="InterPro" id="IPR036634">
    <property type="entry name" value="PRD_sf"/>
</dbReference>
<keyword evidence="1" id="KW-0677">Repeat</keyword>
<feature type="domain" description="PTS EIIA type-2" evidence="2">
    <location>
        <begin position="492"/>
        <end position="632"/>
    </location>
</feature>
<dbReference type="Gene3D" id="1.10.1790.10">
    <property type="entry name" value="PRD domain"/>
    <property type="match status" value="1"/>
</dbReference>
<dbReference type="PANTHER" id="PTHR30185">
    <property type="entry name" value="CRYPTIC BETA-GLUCOSIDE BGL OPERON ANTITERMINATOR"/>
    <property type="match status" value="1"/>
</dbReference>
<dbReference type="InterPro" id="IPR013196">
    <property type="entry name" value="HTH_11"/>
</dbReference>
<sequence length="636" mass="69598">MADKYERMLELLAQTDDWMTASELADQLGVTTRSVRNYVAAAKTAAHPLPILAASTAGYRLNRDAYASFVDRGRARGEAAQTPNERVHHLVRRLTESDAGIDIHALADTLFVSESTLEGDLRKVKAIADEAGARLERAGSSVRLSGTEGSRRRLLSRLLQAESSRGVIDLESVEAEFDLAGLGEFKAELMQALEADGFFVNEYGIDAVLLHIAIAVDRARRDQHLSEARVHTDPQHAPLVAVLRGLIAGHYAVDLASADLEYLARLLVTRVVAPGNRAAETPAIDAADQATVERIVDSVLEEYSVDFRDDAFMARLAIHLGNLVTRSRENARSRNPLTRSIKSSYPLIFDIAVFIASIVQRERSITVDDDEISYIALHLGSHLERVSRREQRVSCAIVCPSYYDLHQILRKKVEAELGDQVSVEYVVTRSDVDPRDLSSEIVITTVPSMVARDGVVVVQPFLTDDDIDAVRAAASRARRARRRAGIADELLEFFDAELFFAEPPGDTPESIIRGLGRALVDAGAADEQYVEGALERERMSSTAFTESLAVPHAMGLSAARTAIAVALCPSPVAWGDARVSVVAFIAFSAEGRARFQPLFDRFVGVFAARRDVASLVRDSPDFDAFIAQLAHLIEEG</sequence>
<dbReference type="RefSeq" id="WP_130484746.1">
    <property type="nucleotide sequence ID" value="NZ_SGWW01000001.1"/>
</dbReference>
<dbReference type="OrthoDB" id="3710983at2"/>
<dbReference type="InterPro" id="IPR011608">
    <property type="entry name" value="PRD"/>
</dbReference>
<name>A0A4Q7M015_9MICO</name>
<evidence type="ECO:0000259" key="2">
    <source>
        <dbReference type="PROSITE" id="PS51094"/>
    </source>
</evidence>
<proteinExistence type="predicted"/>
<evidence type="ECO:0000256" key="1">
    <source>
        <dbReference type="ARBA" id="ARBA00022737"/>
    </source>
</evidence>
<protein>
    <submittedName>
        <fullName evidence="4">BglG family transcriptional antiterminator</fullName>
    </submittedName>
</protein>
<keyword evidence="5" id="KW-1185">Reference proteome</keyword>
<dbReference type="EMBL" id="SGWW01000001">
    <property type="protein sequence ID" value="RZS59688.1"/>
    <property type="molecule type" value="Genomic_DNA"/>
</dbReference>
<dbReference type="Gene3D" id="1.10.10.10">
    <property type="entry name" value="Winged helix-like DNA-binding domain superfamily/Winged helix DNA-binding domain"/>
    <property type="match status" value="1"/>
</dbReference>
<dbReference type="InterPro" id="IPR016152">
    <property type="entry name" value="PTrfase/Anion_transptr"/>
</dbReference>
<organism evidence="4 5">
    <name type="scientific">Microcella putealis</name>
    <dbReference type="NCBI Taxonomy" id="337005"/>
    <lineage>
        <taxon>Bacteria</taxon>
        <taxon>Bacillati</taxon>
        <taxon>Actinomycetota</taxon>
        <taxon>Actinomycetes</taxon>
        <taxon>Micrococcales</taxon>
        <taxon>Microbacteriaceae</taxon>
        <taxon>Microcella</taxon>
    </lineage>
</organism>
<dbReference type="Pfam" id="PF08279">
    <property type="entry name" value="HTH_11"/>
    <property type="match status" value="1"/>
</dbReference>